<evidence type="ECO:0000256" key="2">
    <source>
        <dbReference type="ARBA" id="ARBA00022692"/>
    </source>
</evidence>
<dbReference type="Pfam" id="PF00083">
    <property type="entry name" value="Sugar_tr"/>
    <property type="match status" value="1"/>
</dbReference>
<feature type="transmembrane region" description="Helical" evidence="6">
    <location>
        <begin position="20"/>
        <end position="41"/>
    </location>
</feature>
<dbReference type="GO" id="GO:0022857">
    <property type="term" value="F:transmembrane transporter activity"/>
    <property type="evidence" value="ECO:0007669"/>
    <property type="project" value="InterPro"/>
</dbReference>
<name>A0AAN9VL19_9ORTH</name>
<feature type="region of interest" description="Disordered" evidence="5">
    <location>
        <begin position="516"/>
        <end position="553"/>
    </location>
</feature>
<protein>
    <recommendedName>
        <fullName evidence="7">Major facilitator superfamily (MFS) profile domain-containing protein</fullName>
    </recommendedName>
</protein>
<evidence type="ECO:0000313" key="8">
    <source>
        <dbReference type="EMBL" id="KAK7864577.1"/>
    </source>
</evidence>
<keyword evidence="2 6" id="KW-0812">Transmembrane</keyword>
<dbReference type="EMBL" id="JAZDUA010000199">
    <property type="protein sequence ID" value="KAK7864577.1"/>
    <property type="molecule type" value="Genomic_DNA"/>
</dbReference>
<sequence>MVFDDVFPYLGDFGRYQKRIYFLLCLPGIPVAFHKLVNVFIQASASHRCRLPFEAENATYHLPAHILNLSYPRDPGGENKWSSCERLDTNFSAEYWDIGQPANSSRLCDEWVFDTSLYHSSAVTEWNLVCDRAWLKATADAIFMLGDLLGSLVFGDLSDRFGRKPIFFFSLVLQVVTGLLTALAPNYVSFMIARMIVGATTAGIFLVAYVIAMEMVGPSKRLVAGVIVQAFFTLGYILTAAFAYFIRDWRLLQGAVSLPGIVFFSYWWFVPESPRWLITKGRSDTARSVLHKAAKENRVTVPEDVLDSVTRSTHPQDPEKKALEGGSMLDLVRTPNLRQKSLVVFFIWFVNSCTYYGLSWNTSSLGGNDFINFCLSGFVEFPAYVILLFTLNRWGRKLVQCVSMLVGGAALLFTLAVPSDVFWLTITLVMTGKMAITASFATIYVFSAELFPTVIRNVGIGASSTCARVGGMSAPYINLLINTWQPLPAIIFGTITVLAGLLALLLPETAHKTLPDSVTEGEEFGKKRPKPTDLSLDVIPTSGHQNAAYSTEQ</sequence>
<keyword evidence="3 6" id="KW-1133">Transmembrane helix</keyword>
<dbReference type="GO" id="GO:0016020">
    <property type="term" value="C:membrane"/>
    <property type="evidence" value="ECO:0007669"/>
    <property type="project" value="UniProtKB-SubCell"/>
</dbReference>
<evidence type="ECO:0000256" key="1">
    <source>
        <dbReference type="ARBA" id="ARBA00004141"/>
    </source>
</evidence>
<dbReference type="InterPro" id="IPR020846">
    <property type="entry name" value="MFS_dom"/>
</dbReference>
<dbReference type="PROSITE" id="PS50850">
    <property type="entry name" value="MFS"/>
    <property type="match status" value="1"/>
</dbReference>
<comment type="caution">
    <text evidence="8">The sequence shown here is derived from an EMBL/GenBank/DDBJ whole genome shotgun (WGS) entry which is preliminary data.</text>
</comment>
<dbReference type="InterPro" id="IPR036259">
    <property type="entry name" value="MFS_trans_sf"/>
</dbReference>
<feature type="transmembrane region" description="Helical" evidence="6">
    <location>
        <begin position="191"/>
        <end position="211"/>
    </location>
</feature>
<keyword evidence="4 6" id="KW-0472">Membrane</keyword>
<dbReference type="CDD" id="cd17317">
    <property type="entry name" value="MFS_SLC22"/>
    <property type="match status" value="1"/>
</dbReference>
<dbReference type="AlphaFoldDB" id="A0AAN9VL19"/>
<feature type="transmembrane region" description="Helical" evidence="6">
    <location>
        <begin position="398"/>
        <end position="416"/>
    </location>
</feature>
<organism evidence="8 9">
    <name type="scientific">Gryllus longicercus</name>
    <dbReference type="NCBI Taxonomy" id="2509291"/>
    <lineage>
        <taxon>Eukaryota</taxon>
        <taxon>Metazoa</taxon>
        <taxon>Ecdysozoa</taxon>
        <taxon>Arthropoda</taxon>
        <taxon>Hexapoda</taxon>
        <taxon>Insecta</taxon>
        <taxon>Pterygota</taxon>
        <taxon>Neoptera</taxon>
        <taxon>Polyneoptera</taxon>
        <taxon>Orthoptera</taxon>
        <taxon>Ensifera</taxon>
        <taxon>Gryllidea</taxon>
        <taxon>Grylloidea</taxon>
        <taxon>Gryllidae</taxon>
        <taxon>Gryllinae</taxon>
        <taxon>Gryllus</taxon>
    </lineage>
</organism>
<feature type="transmembrane region" description="Helical" evidence="6">
    <location>
        <begin position="251"/>
        <end position="270"/>
    </location>
</feature>
<proteinExistence type="predicted"/>
<reference evidence="8 9" key="1">
    <citation type="submission" date="2024-03" db="EMBL/GenBank/DDBJ databases">
        <title>The genome assembly and annotation of the cricket Gryllus longicercus Weissman &amp; Gray.</title>
        <authorList>
            <person name="Szrajer S."/>
            <person name="Gray D."/>
            <person name="Ylla G."/>
        </authorList>
    </citation>
    <scope>NUCLEOTIDE SEQUENCE [LARGE SCALE GENOMIC DNA]</scope>
    <source>
        <strain evidence="8">DAG 2021-001</strain>
        <tissue evidence="8">Whole body minus gut</tissue>
    </source>
</reference>
<comment type="subcellular location">
    <subcellularLocation>
        <location evidence="1">Membrane</location>
        <topology evidence="1">Multi-pass membrane protein</topology>
    </subcellularLocation>
</comment>
<dbReference type="Proteomes" id="UP001378592">
    <property type="component" value="Unassembled WGS sequence"/>
</dbReference>
<dbReference type="PANTHER" id="PTHR24064">
    <property type="entry name" value="SOLUTE CARRIER FAMILY 22 MEMBER"/>
    <property type="match status" value="1"/>
</dbReference>
<gene>
    <name evidence="8" type="ORF">R5R35_003171</name>
</gene>
<evidence type="ECO:0000256" key="3">
    <source>
        <dbReference type="ARBA" id="ARBA00022989"/>
    </source>
</evidence>
<feature type="transmembrane region" description="Helical" evidence="6">
    <location>
        <begin position="166"/>
        <end position="185"/>
    </location>
</feature>
<feature type="domain" description="Major facilitator superfamily (MFS) profile" evidence="7">
    <location>
        <begin position="89"/>
        <end position="511"/>
    </location>
</feature>
<feature type="transmembrane region" description="Helical" evidence="6">
    <location>
        <begin position="341"/>
        <end position="358"/>
    </location>
</feature>
<evidence type="ECO:0000256" key="6">
    <source>
        <dbReference type="SAM" id="Phobius"/>
    </source>
</evidence>
<feature type="transmembrane region" description="Helical" evidence="6">
    <location>
        <begin position="370"/>
        <end position="391"/>
    </location>
</feature>
<feature type="transmembrane region" description="Helical" evidence="6">
    <location>
        <begin position="223"/>
        <end position="245"/>
    </location>
</feature>
<accession>A0AAN9VL19</accession>
<evidence type="ECO:0000313" key="9">
    <source>
        <dbReference type="Proteomes" id="UP001378592"/>
    </source>
</evidence>
<feature type="compositionally biased region" description="Polar residues" evidence="5">
    <location>
        <begin position="542"/>
        <end position="553"/>
    </location>
</feature>
<dbReference type="Gene3D" id="1.20.1250.20">
    <property type="entry name" value="MFS general substrate transporter like domains"/>
    <property type="match status" value="1"/>
</dbReference>
<evidence type="ECO:0000256" key="5">
    <source>
        <dbReference type="SAM" id="MobiDB-lite"/>
    </source>
</evidence>
<dbReference type="InterPro" id="IPR005828">
    <property type="entry name" value="MFS_sugar_transport-like"/>
</dbReference>
<feature type="transmembrane region" description="Helical" evidence="6">
    <location>
        <begin position="487"/>
        <end position="506"/>
    </location>
</feature>
<evidence type="ECO:0000256" key="4">
    <source>
        <dbReference type="ARBA" id="ARBA00023136"/>
    </source>
</evidence>
<keyword evidence="9" id="KW-1185">Reference proteome</keyword>
<evidence type="ECO:0000259" key="7">
    <source>
        <dbReference type="PROSITE" id="PS50850"/>
    </source>
</evidence>
<dbReference type="SUPFAM" id="SSF103473">
    <property type="entry name" value="MFS general substrate transporter"/>
    <property type="match status" value="1"/>
</dbReference>